<sequence length="413" mass="46617">MAFIKPFRALRPPKDLADKVAALPYDVMNVAEARQMAAGNPASFLHVSRPEIDLATGTDPHDEPVYVQGRKNLAEFIRRGILVQDDRECFYVYRQRMGEITQTGLVVCTSVDDYQSGVIKKHELTRADKEDDRVKHIDYLDANDEPVFYLSRSSAEIETIISGITAAPPEYDFTTDDGVSHTLWIVADQTLIGRLTGLFAAIPRLYVADGHHRSAAAGRVRELRREKNPGHTGREEYNVFLTVIFPETQLNIMPYNRAVKDLNGRTAAEFLARVEEAFTLLPSPVPVIPCERHQFGMYLDGRWYQLHARDTIVDESDTVGRLDVSILQDRLLDPILGIGNPRTDKRIHFVGGIRGNDELVKLVDSGEYAVAFSLYPTSIRELIELADQDRIMPPKSTWFEPKLRSGLFVHLLS</sequence>
<accession>A0A5A9X864</accession>
<dbReference type="PANTHER" id="PTHR36454">
    <property type="entry name" value="LMO2823 PROTEIN"/>
    <property type="match status" value="1"/>
</dbReference>
<dbReference type="Pfam" id="PF06245">
    <property type="entry name" value="DUF1015"/>
    <property type="match status" value="1"/>
</dbReference>
<dbReference type="RefSeq" id="WP_149308621.1">
    <property type="nucleotide sequence ID" value="NZ_SRSD01000009.1"/>
</dbReference>
<dbReference type="OrthoDB" id="9781616at2"/>
<keyword evidence="2" id="KW-1185">Reference proteome</keyword>
<protein>
    <submittedName>
        <fullName evidence="1">DUF1015 domain-containing protein</fullName>
    </submittedName>
</protein>
<name>A0A5A9X864_9BACT</name>
<organism evidence="1 2">
    <name type="scientific">Oryzomonas rubra</name>
    <dbReference type="NCBI Taxonomy" id="2509454"/>
    <lineage>
        <taxon>Bacteria</taxon>
        <taxon>Pseudomonadati</taxon>
        <taxon>Thermodesulfobacteriota</taxon>
        <taxon>Desulfuromonadia</taxon>
        <taxon>Geobacterales</taxon>
        <taxon>Geobacteraceae</taxon>
        <taxon>Oryzomonas</taxon>
    </lineage>
</organism>
<comment type="caution">
    <text evidence="1">The sequence shown here is derived from an EMBL/GenBank/DDBJ whole genome shotgun (WGS) entry which is preliminary data.</text>
</comment>
<gene>
    <name evidence="1" type="ORF">ET418_14155</name>
</gene>
<reference evidence="1 2" key="1">
    <citation type="submission" date="2019-04" db="EMBL/GenBank/DDBJ databases">
        <title>Geobacter ruber sp. nov., ferric-reducing bacteria isolated from paddy soil.</title>
        <authorList>
            <person name="Xu Z."/>
            <person name="Masuda Y."/>
            <person name="Itoh H."/>
            <person name="Senoo K."/>
        </authorList>
    </citation>
    <scope>NUCLEOTIDE SEQUENCE [LARGE SCALE GENOMIC DNA]</scope>
    <source>
        <strain evidence="1 2">Red88</strain>
    </source>
</reference>
<dbReference type="EMBL" id="SRSD01000009">
    <property type="protein sequence ID" value="KAA0888994.1"/>
    <property type="molecule type" value="Genomic_DNA"/>
</dbReference>
<dbReference type="PIRSF" id="PIRSF033563">
    <property type="entry name" value="UCP033563"/>
    <property type="match status" value="1"/>
</dbReference>
<dbReference type="PANTHER" id="PTHR36454:SF1">
    <property type="entry name" value="DUF1015 DOMAIN-CONTAINING PROTEIN"/>
    <property type="match status" value="1"/>
</dbReference>
<dbReference type="InterPro" id="IPR008323">
    <property type="entry name" value="UCP033563"/>
</dbReference>
<dbReference type="AlphaFoldDB" id="A0A5A9X864"/>
<evidence type="ECO:0000313" key="2">
    <source>
        <dbReference type="Proteomes" id="UP000324298"/>
    </source>
</evidence>
<proteinExistence type="predicted"/>
<evidence type="ECO:0000313" key="1">
    <source>
        <dbReference type="EMBL" id="KAA0888994.1"/>
    </source>
</evidence>
<dbReference type="Proteomes" id="UP000324298">
    <property type="component" value="Unassembled WGS sequence"/>
</dbReference>